<comment type="catalytic activity">
    <reaction evidence="1">
        <text>3'-dephospho-CoA + ATP = 2'-(5''-triphospho-alpha-D-ribosyl)-3'-dephospho-CoA + adenine</text>
        <dbReference type="Rhea" id="RHEA:15117"/>
        <dbReference type="ChEBI" id="CHEBI:16708"/>
        <dbReference type="ChEBI" id="CHEBI:30616"/>
        <dbReference type="ChEBI" id="CHEBI:57328"/>
        <dbReference type="ChEBI" id="CHEBI:61378"/>
        <dbReference type="EC" id="2.4.2.52"/>
    </reaction>
</comment>
<dbReference type="GO" id="GO:0016829">
    <property type="term" value="F:lyase activity"/>
    <property type="evidence" value="ECO:0007669"/>
    <property type="project" value="UniProtKB-KW"/>
</dbReference>
<dbReference type="InterPro" id="IPR002736">
    <property type="entry name" value="CitG"/>
</dbReference>
<dbReference type="PANTHER" id="PTHR30201:SF2">
    <property type="entry name" value="2-(5''-TRIPHOSPHORIBOSYL)-3'-DEPHOSPHOCOENZYME-A SYNTHASE"/>
    <property type="match status" value="1"/>
</dbReference>
<dbReference type="AlphaFoldDB" id="A0A7L7KNK6"/>
<evidence type="ECO:0000256" key="5">
    <source>
        <dbReference type="ARBA" id="ARBA00022840"/>
    </source>
</evidence>
<dbReference type="PANTHER" id="PTHR30201">
    <property type="entry name" value="TRIPHOSPHORIBOSYL-DEPHOSPHO-COA SYNTHASE"/>
    <property type="match status" value="1"/>
</dbReference>
<dbReference type="NCBIfam" id="TIGR03124">
    <property type="entry name" value="citrate_citX"/>
    <property type="match status" value="1"/>
</dbReference>
<evidence type="ECO:0000256" key="6">
    <source>
        <dbReference type="ARBA" id="ARBA00048574"/>
    </source>
</evidence>
<dbReference type="Pfam" id="PF01874">
    <property type="entry name" value="CitG"/>
    <property type="match status" value="1"/>
</dbReference>
<dbReference type="GO" id="GO:0051191">
    <property type="term" value="P:prosthetic group biosynthetic process"/>
    <property type="evidence" value="ECO:0007669"/>
    <property type="project" value="InterPro"/>
</dbReference>
<evidence type="ECO:0000256" key="4">
    <source>
        <dbReference type="ARBA" id="ARBA00022741"/>
    </source>
</evidence>
<dbReference type="GO" id="GO:0005524">
    <property type="term" value="F:ATP binding"/>
    <property type="evidence" value="ECO:0007669"/>
    <property type="project" value="UniProtKB-KW"/>
</dbReference>
<evidence type="ECO:0000256" key="2">
    <source>
        <dbReference type="ARBA" id="ARBA00022679"/>
    </source>
</evidence>
<evidence type="ECO:0000313" key="8">
    <source>
        <dbReference type="Proteomes" id="UP000514720"/>
    </source>
</evidence>
<protein>
    <submittedName>
        <fullName evidence="7">Citrate lyase holo-[acyl-carrier protein] synthase</fullName>
        <ecNumber evidence="7">2.7.7.61</ecNumber>
    </submittedName>
</protein>
<dbReference type="GO" id="GO:0046917">
    <property type="term" value="F:triphosphoribosyl-dephospho-CoA synthase activity"/>
    <property type="evidence" value="ECO:0007669"/>
    <property type="project" value="UniProtKB-EC"/>
</dbReference>
<dbReference type="Proteomes" id="UP000514720">
    <property type="component" value="Chromosome"/>
</dbReference>
<evidence type="ECO:0000313" key="7">
    <source>
        <dbReference type="EMBL" id="QMS84321.1"/>
    </source>
</evidence>
<dbReference type="Pfam" id="PF03802">
    <property type="entry name" value="CitX"/>
    <property type="match status" value="1"/>
</dbReference>
<accession>A0A7L7KNK6</accession>
<proteinExistence type="predicted"/>
<keyword evidence="3 7" id="KW-0548">Nucleotidyltransferase</keyword>
<evidence type="ECO:0000256" key="3">
    <source>
        <dbReference type="ARBA" id="ARBA00022695"/>
    </source>
</evidence>
<dbReference type="EMBL" id="CP048914">
    <property type="protein sequence ID" value="QMS84321.1"/>
    <property type="molecule type" value="Genomic_DNA"/>
</dbReference>
<dbReference type="RefSeq" id="WP_258877932.1">
    <property type="nucleotide sequence ID" value="NZ_CP048914.1"/>
</dbReference>
<dbReference type="InterPro" id="IPR005551">
    <property type="entry name" value="CitX"/>
</dbReference>
<name>A0A7L7KNK6_9MOLU</name>
<dbReference type="GO" id="GO:0050519">
    <property type="term" value="F:holo-citrate lyase synthase activity"/>
    <property type="evidence" value="ECO:0007669"/>
    <property type="project" value="UniProtKB-EC"/>
</dbReference>
<comment type="catalytic activity">
    <reaction evidence="6">
        <text>apo-[citrate lyase ACP] + 2'-(5''-triphospho-alpha-D-ribosyl)-3'-dephospho-CoA = holo-[citrate lyase ACP] + diphosphate</text>
        <dbReference type="Rhea" id="RHEA:16333"/>
        <dbReference type="Rhea" id="RHEA-COMP:10157"/>
        <dbReference type="Rhea" id="RHEA-COMP:10158"/>
        <dbReference type="ChEBI" id="CHEBI:29999"/>
        <dbReference type="ChEBI" id="CHEBI:33019"/>
        <dbReference type="ChEBI" id="CHEBI:61378"/>
        <dbReference type="ChEBI" id="CHEBI:82683"/>
        <dbReference type="EC" id="2.7.7.61"/>
    </reaction>
</comment>
<keyword evidence="8" id="KW-1185">Reference proteome</keyword>
<keyword evidence="5" id="KW-0067">ATP-binding</keyword>
<dbReference type="EC" id="2.7.7.61" evidence="7"/>
<reference evidence="7 8" key="1">
    <citation type="submission" date="2020-02" db="EMBL/GenBank/DDBJ databases">
        <authorList>
            <person name="Zheng R.K."/>
            <person name="Sun C.M."/>
        </authorList>
    </citation>
    <scope>NUCLEOTIDE SEQUENCE [LARGE SCALE GENOMIC DNA]</scope>
    <source>
        <strain evidence="8">zrk13</strain>
    </source>
</reference>
<gene>
    <name evidence="7" type="primary">citX</name>
    <name evidence="7" type="ORF">G4Z02_00715</name>
</gene>
<evidence type="ECO:0000256" key="1">
    <source>
        <dbReference type="ARBA" id="ARBA00001210"/>
    </source>
</evidence>
<keyword evidence="7" id="KW-0456">Lyase</keyword>
<dbReference type="KEGG" id="xcl:G4Z02_00715"/>
<keyword evidence="4" id="KW-0547">Nucleotide-binding</keyword>
<dbReference type="Gene3D" id="1.10.4200.10">
    <property type="entry name" value="Triphosphoribosyl-dephospho-CoA protein"/>
    <property type="match status" value="1"/>
</dbReference>
<organism evidence="7 8">
    <name type="scientific">Candidatus Xianfuyuplasma coldseepsis</name>
    <dbReference type="NCBI Taxonomy" id="2782163"/>
    <lineage>
        <taxon>Bacteria</taxon>
        <taxon>Bacillati</taxon>
        <taxon>Mycoplasmatota</taxon>
        <taxon>Mollicutes</taxon>
        <taxon>Candidatus Izemoplasmatales</taxon>
        <taxon>Candidatus Izemoplasmataceae</taxon>
        <taxon>Candidatus Xianfuyuplasma</taxon>
    </lineage>
</organism>
<keyword evidence="2 7" id="KW-0808">Transferase</keyword>
<sequence length="428" mass="49234">MNPILQAREARHEHVQQLMRQYPDCSVVILKTNVVGTNKNPVHMRFICSFFNDLVHRTFGAKIQLHGRQESADGNYCFYVINEVGTLVKERTIELEEYNSIGRLIDLDVYYKKPISRQDLQCATRTCLLCDNFAHICSRNKTHSDDEIHQKIQEITCDFLIDYLTNITIKAIYSELELYPKFGLVSHRDNGCHLDMNYETFIRSTFALKPFISRYIEEGCNDNINPKKLQQIGQQAEAKMFQVTAGINTQKGLIFALGVFLPVLTKNIIQHNNEAQFIQDIQELSRAIVGSYYEQLTEETATSHGDYIYLEHGLKGIRGEACRGFQCIFDIPTIVHHDDDVTHHGYLLRLMAVIDDTTIVHKTSIKTLRTVQQEVQQFLDNGGYLENKESFIHLSDTYKQQCISPGGSADLLVLKIIYEQIKHLLKHD</sequence>